<proteinExistence type="predicted"/>
<reference evidence="2 3" key="1">
    <citation type="submission" date="2015-03" db="EMBL/GenBank/DDBJ databases">
        <title>Genomics and transcriptomics of the oil-accumulating basidiomycete yeast T. oleaginosus allow insights into substrate utilization and the diverse evolutionary trajectories of mating systems in fungi.</title>
        <authorList>
            <consortium name="DOE Joint Genome Institute"/>
            <person name="Kourist R."/>
            <person name="Kracht O."/>
            <person name="Bracharz F."/>
            <person name="Lipzen A."/>
            <person name="Nolan M."/>
            <person name="Ohm R."/>
            <person name="Grigoriev I."/>
            <person name="Sun S."/>
            <person name="Heitman J."/>
            <person name="Bruck T."/>
            <person name="Nowrousian M."/>
        </authorList>
    </citation>
    <scope>NUCLEOTIDE SEQUENCE [LARGE SCALE GENOMIC DNA]</scope>
    <source>
        <strain evidence="2 3">IBC0246</strain>
    </source>
</reference>
<dbReference type="Proteomes" id="UP000053611">
    <property type="component" value="Unassembled WGS sequence"/>
</dbReference>
<organism evidence="2 3">
    <name type="scientific">Cutaneotrichosporon oleaginosum</name>
    <dbReference type="NCBI Taxonomy" id="879819"/>
    <lineage>
        <taxon>Eukaryota</taxon>
        <taxon>Fungi</taxon>
        <taxon>Dikarya</taxon>
        <taxon>Basidiomycota</taxon>
        <taxon>Agaricomycotina</taxon>
        <taxon>Tremellomycetes</taxon>
        <taxon>Trichosporonales</taxon>
        <taxon>Trichosporonaceae</taxon>
        <taxon>Cutaneotrichosporon</taxon>
    </lineage>
</organism>
<evidence type="ECO:0000313" key="2">
    <source>
        <dbReference type="EMBL" id="KLT38863.1"/>
    </source>
</evidence>
<protein>
    <submittedName>
        <fullName evidence="2">Uncharacterized protein</fullName>
    </submittedName>
</protein>
<feature type="region of interest" description="Disordered" evidence="1">
    <location>
        <begin position="1"/>
        <end position="66"/>
    </location>
</feature>
<dbReference type="GeneID" id="28986225"/>
<evidence type="ECO:0000313" key="3">
    <source>
        <dbReference type="Proteomes" id="UP000053611"/>
    </source>
</evidence>
<evidence type="ECO:0000256" key="1">
    <source>
        <dbReference type="SAM" id="MobiDB-lite"/>
    </source>
</evidence>
<dbReference type="EMBL" id="KQ087279">
    <property type="protein sequence ID" value="KLT38863.1"/>
    <property type="molecule type" value="Genomic_DNA"/>
</dbReference>
<sequence>MAAESAVGGWTPGGGSSLRPLPNTIPSQTQADTGAPPYYVPEAANDPTSNRYPRTSMHSDDSSGGCGDCMRTTAEWIDDRCCCGCSPTQRSNELCAYVCVACVGGCCGACSKAC</sequence>
<keyword evidence="3" id="KW-1185">Reference proteome</keyword>
<gene>
    <name evidence="2" type="ORF">CC85DRAFT_305562</name>
</gene>
<dbReference type="AlphaFoldDB" id="A0A0J0XCQ8"/>
<accession>A0A0J0XCQ8</accession>
<name>A0A0J0XCQ8_9TREE</name>
<dbReference type="RefSeq" id="XP_018275354.1">
    <property type="nucleotide sequence ID" value="XM_018425622.1"/>
</dbReference>